<dbReference type="EMBL" id="JACWFH010000012">
    <property type="protein sequence ID" value="MBY0097511.1"/>
    <property type="molecule type" value="Genomic_DNA"/>
</dbReference>
<evidence type="ECO:0000256" key="1">
    <source>
        <dbReference type="SAM" id="Phobius"/>
    </source>
</evidence>
<gene>
    <name evidence="2" type="ORF">H0185_11955</name>
</gene>
<protein>
    <submittedName>
        <fullName evidence="2">DUF4230 domain-containing protein</fullName>
    </submittedName>
</protein>
<dbReference type="Proteomes" id="UP000769780">
    <property type="component" value="Unassembled WGS sequence"/>
</dbReference>
<evidence type="ECO:0000313" key="2">
    <source>
        <dbReference type="EMBL" id="MBY0097511.1"/>
    </source>
</evidence>
<accession>A0ABS7K5H6</accession>
<keyword evidence="1" id="KW-1133">Transmembrane helix</keyword>
<dbReference type="RefSeq" id="WP_221873719.1">
    <property type="nucleotide sequence ID" value="NZ_JACWFH010000012.1"/>
</dbReference>
<comment type="caution">
    <text evidence="2">The sequence shown here is derived from an EMBL/GenBank/DDBJ whole genome shotgun (WGS) entry which is preliminary data.</text>
</comment>
<dbReference type="Pfam" id="PF14014">
    <property type="entry name" value="DUF4230"/>
    <property type="match status" value="1"/>
</dbReference>
<keyword evidence="1" id="KW-0472">Membrane</keyword>
<evidence type="ECO:0000313" key="3">
    <source>
        <dbReference type="Proteomes" id="UP000769780"/>
    </source>
</evidence>
<dbReference type="InterPro" id="IPR025324">
    <property type="entry name" value="DUF4230"/>
</dbReference>
<keyword evidence="1" id="KW-0812">Transmembrane</keyword>
<feature type="transmembrane region" description="Helical" evidence="1">
    <location>
        <begin position="47"/>
        <end position="69"/>
    </location>
</feature>
<reference evidence="2 3" key="1">
    <citation type="submission" date="2020-07" db="EMBL/GenBank/DDBJ databases">
        <title>Fungal Genomes of the International Space Station.</title>
        <authorList>
            <person name="Seuylemezian A."/>
            <person name="Singh N.K."/>
            <person name="Wood J."/>
            <person name="Venkateswaran K."/>
        </authorList>
    </citation>
    <scope>NUCLEOTIDE SEQUENCE [LARGE SCALE GENOMIC DNA]</scope>
    <source>
        <strain evidence="2 3">PL-B2</strain>
    </source>
</reference>
<name>A0ABS7K5H6_9BACI</name>
<proteinExistence type="predicted"/>
<sequence length="246" mass="27646">MSAKKKKHAHFSKEEIQSARHESAATLAIDKSRQHRHSLFPFLKLKLTVRILTIVLILLFISGLGIFTYTNLFAGTTYKSESFSMVESVQDLATLATAEAFVTTIIKEEDHKLFNKDINVNLPGTKRTLLLIVPATVLAGVDLQLVSAENMEINEETKEISITIPHAQLIQEPSIQMDKVQTYSEEGLFRSEVHWDEGFDLAVKAKEQIEHEAIELGILSKAEESAVQVLSSFFEHLGYRSTISFE</sequence>
<organism evidence="2 3">
    <name type="scientific">Mesobacillus maritimus</name>
    <dbReference type="NCBI Taxonomy" id="1643336"/>
    <lineage>
        <taxon>Bacteria</taxon>
        <taxon>Bacillati</taxon>
        <taxon>Bacillota</taxon>
        <taxon>Bacilli</taxon>
        <taxon>Bacillales</taxon>
        <taxon>Bacillaceae</taxon>
        <taxon>Mesobacillus</taxon>
    </lineage>
</organism>
<keyword evidence="3" id="KW-1185">Reference proteome</keyword>